<feature type="compositionally biased region" description="Acidic residues" evidence="1">
    <location>
        <begin position="1"/>
        <end position="16"/>
    </location>
</feature>
<accession>A0ABP9BT86</accession>
<proteinExistence type="predicted"/>
<keyword evidence="3" id="KW-1185">Reference proteome</keyword>
<evidence type="ECO:0000313" key="2">
    <source>
        <dbReference type="EMBL" id="GAA4799881.1"/>
    </source>
</evidence>
<comment type="caution">
    <text evidence="2">The sequence shown here is derived from an EMBL/GenBank/DDBJ whole genome shotgun (WGS) entry which is preliminary data.</text>
</comment>
<reference evidence="3" key="1">
    <citation type="journal article" date="2019" name="Int. J. Syst. Evol. Microbiol.">
        <title>The Global Catalogue of Microorganisms (GCM) 10K type strain sequencing project: providing services to taxonomists for standard genome sequencing and annotation.</title>
        <authorList>
            <consortium name="The Broad Institute Genomics Platform"/>
            <consortium name="The Broad Institute Genome Sequencing Center for Infectious Disease"/>
            <person name="Wu L."/>
            <person name="Ma J."/>
        </authorList>
    </citation>
    <scope>NUCLEOTIDE SEQUENCE [LARGE SCALE GENOMIC DNA]</scope>
    <source>
        <strain evidence="3">JCM 17979</strain>
    </source>
</reference>
<organism evidence="2 3">
    <name type="scientific">Actinomycetospora chlora</name>
    <dbReference type="NCBI Taxonomy" id="663608"/>
    <lineage>
        <taxon>Bacteria</taxon>
        <taxon>Bacillati</taxon>
        <taxon>Actinomycetota</taxon>
        <taxon>Actinomycetes</taxon>
        <taxon>Pseudonocardiales</taxon>
        <taxon>Pseudonocardiaceae</taxon>
        <taxon>Actinomycetospora</taxon>
    </lineage>
</organism>
<protein>
    <submittedName>
        <fullName evidence="2">Uncharacterized protein</fullName>
    </submittedName>
</protein>
<feature type="region of interest" description="Disordered" evidence="1">
    <location>
        <begin position="1"/>
        <end position="24"/>
    </location>
</feature>
<dbReference type="EMBL" id="BAABHO010000036">
    <property type="protein sequence ID" value="GAA4799881.1"/>
    <property type="molecule type" value="Genomic_DNA"/>
</dbReference>
<name>A0ABP9BT86_9PSEU</name>
<evidence type="ECO:0000256" key="1">
    <source>
        <dbReference type="SAM" id="MobiDB-lite"/>
    </source>
</evidence>
<sequence>MEEQPGVDGEVDAEVDADAHEEVGELEDGRTIRYFSWVGEP</sequence>
<gene>
    <name evidence="2" type="ORF">GCM10023200_40950</name>
</gene>
<evidence type="ECO:0000313" key="3">
    <source>
        <dbReference type="Proteomes" id="UP001500928"/>
    </source>
</evidence>
<dbReference type="RefSeq" id="WP_345419437.1">
    <property type="nucleotide sequence ID" value="NZ_BAABHO010000036.1"/>
</dbReference>
<dbReference type="Proteomes" id="UP001500928">
    <property type="component" value="Unassembled WGS sequence"/>
</dbReference>